<evidence type="ECO:0000256" key="3">
    <source>
        <dbReference type="ARBA" id="ARBA00022843"/>
    </source>
</evidence>
<dbReference type="GO" id="GO:0009740">
    <property type="term" value="P:gibberellic acid mediated signaling pathway"/>
    <property type="evidence" value="ECO:0007669"/>
    <property type="project" value="UniProtKB-KW"/>
</dbReference>
<accession>A0A0L9VIY3</accession>
<gene>
    <name evidence="10" type="ORF">LR48_Vigan10g076900</name>
</gene>
<dbReference type="GO" id="GO:0036377">
    <property type="term" value="P:arbuscular mycorrhizal association"/>
    <property type="evidence" value="ECO:0007669"/>
    <property type="project" value="UniProtKB-ARBA"/>
</dbReference>
<dbReference type="Gene3D" id="1.10.10.1290">
    <property type="entry name" value="Transcriptional regulator DELLA, N-terminal domain"/>
    <property type="match status" value="1"/>
</dbReference>
<evidence type="ECO:0000313" key="11">
    <source>
        <dbReference type="Proteomes" id="UP000053144"/>
    </source>
</evidence>
<comment type="subcellular location">
    <subcellularLocation>
        <location evidence="1">Nucleus</location>
    </subcellularLocation>
</comment>
<dbReference type="AlphaFoldDB" id="A0A0L9VIY3"/>
<sequence>MWEEDRHKQGGGMDELLAALGYKVRASDMADVAQKLEQLEMVMGSAQEEGISHLASDTVHYDPTDVHSWVQSMLAKLNPEPTNTILDPSSFLIENPSHSSSILTSNSRVFNDDSEYDLRTIPRIAAYPPQNTTNNNLDFPLKL</sequence>
<dbReference type="SMART" id="SM01129">
    <property type="entry name" value="DELLA"/>
    <property type="match status" value="1"/>
</dbReference>
<dbReference type="Gramene" id="KOM54877">
    <property type="protein sequence ID" value="KOM54877"/>
    <property type="gene ID" value="LR48_Vigan10g076900"/>
</dbReference>
<name>A0A0L9VIY3_PHAAN</name>
<dbReference type="EMBL" id="CM003380">
    <property type="protein sequence ID" value="KOM54877.1"/>
    <property type="molecule type" value="Genomic_DNA"/>
</dbReference>
<keyword evidence="7" id="KW-0539">Nucleus</keyword>
<feature type="domain" description="Transcriptional factor DELLA N-terminal" evidence="9">
    <location>
        <begin position="14"/>
        <end position="81"/>
    </location>
</feature>
<comment type="similarity">
    <text evidence="2">Belongs to the GRAS family. DELLA subfamily.</text>
</comment>
<evidence type="ECO:0000256" key="8">
    <source>
        <dbReference type="ARBA" id="ARBA00065432"/>
    </source>
</evidence>
<dbReference type="GO" id="GO:0045944">
    <property type="term" value="P:positive regulation of transcription by RNA polymerase II"/>
    <property type="evidence" value="ECO:0007669"/>
    <property type="project" value="UniProtKB-ARBA"/>
</dbReference>
<evidence type="ECO:0000259" key="9">
    <source>
        <dbReference type="Pfam" id="PF12041"/>
    </source>
</evidence>
<evidence type="ECO:0000256" key="6">
    <source>
        <dbReference type="ARBA" id="ARBA00023163"/>
    </source>
</evidence>
<dbReference type="GO" id="GO:0016036">
    <property type="term" value="P:cellular response to phosphate starvation"/>
    <property type="evidence" value="ECO:0007669"/>
    <property type="project" value="UniProtKB-ARBA"/>
</dbReference>
<evidence type="ECO:0000256" key="2">
    <source>
        <dbReference type="ARBA" id="ARBA00010273"/>
    </source>
</evidence>
<evidence type="ECO:0000256" key="7">
    <source>
        <dbReference type="ARBA" id="ARBA00023242"/>
    </source>
</evidence>
<dbReference type="GO" id="GO:0005634">
    <property type="term" value="C:nucleus"/>
    <property type="evidence" value="ECO:0007669"/>
    <property type="project" value="UniProtKB-SubCell"/>
</dbReference>
<dbReference type="Pfam" id="PF12041">
    <property type="entry name" value="DELLA"/>
    <property type="match status" value="1"/>
</dbReference>
<keyword evidence="4" id="KW-0939">Gibberellin signaling pathway</keyword>
<dbReference type="Proteomes" id="UP000053144">
    <property type="component" value="Chromosome 10"/>
</dbReference>
<keyword evidence="3" id="KW-0832">Ubl conjugation</keyword>
<evidence type="ECO:0000313" key="10">
    <source>
        <dbReference type="EMBL" id="KOM54877.1"/>
    </source>
</evidence>
<evidence type="ECO:0000256" key="5">
    <source>
        <dbReference type="ARBA" id="ARBA00023015"/>
    </source>
</evidence>
<dbReference type="FunFam" id="1.10.10.1290:FF:000001">
    <property type="entry name" value="DELLA protein GAI"/>
    <property type="match status" value="1"/>
</dbReference>
<dbReference type="GO" id="GO:0009610">
    <property type="term" value="P:response to symbiotic fungus"/>
    <property type="evidence" value="ECO:0007669"/>
    <property type="project" value="UniProtKB-ARBA"/>
</dbReference>
<keyword evidence="5" id="KW-0805">Transcription regulation</keyword>
<dbReference type="InterPro" id="IPR021914">
    <property type="entry name" value="TF_DELLA_N"/>
</dbReference>
<evidence type="ECO:0000256" key="4">
    <source>
        <dbReference type="ARBA" id="ARBA00022941"/>
    </source>
</evidence>
<reference evidence="11" key="1">
    <citation type="journal article" date="2015" name="Proc. Natl. Acad. Sci. U.S.A.">
        <title>Genome sequencing of adzuki bean (Vigna angularis) provides insight into high starch and low fat accumulation and domestication.</title>
        <authorList>
            <person name="Yang K."/>
            <person name="Tian Z."/>
            <person name="Chen C."/>
            <person name="Luo L."/>
            <person name="Zhao B."/>
            <person name="Wang Z."/>
            <person name="Yu L."/>
            <person name="Li Y."/>
            <person name="Sun Y."/>
            <person name="Li W."/>
            <person name="Chen Y."/>
            <person name="Li Y."/>
            <person name="Zhang Y."/>
            <person name="Ai D."/>
            <person name="Zhao J."/>
            <person name="Shang C."/>
            <person name="Ma Y."/>
            <person name="Wu B."/>
            <person name="Wang M."/>
            <person name="Gao L."/>
            <person name="Sun D."/>
            <person name="Zhang P."/>
            <person name="Guo F."/>
            <person name="Wang W."/>
            <person name="Li Y."/>
            <person name="Wang J."/>
            <person name="Varshney R.K."/>
            <person name="Wang J."/>
            <person name="Ling H.Q."/>
            <person name="Wan P."/>
        </authorList>
    </citation>
    <scope>NUCLEOTIDE SEQUENCE</scope>
    <source>
        <strain evidence="11">cv. Jingnong 6</strain>
    </source>
</reference>
<dbReference type="InterPro" id="IPR038088">
    <property type="entry name" value="DELLA_N_sf"/>
</dbReference>
<organism evidence="10 11">
    <name type="scientific">Phaseolus angularis</name>
    <name type="common">Azuki bean</name>
    <name type="synonym">Vigna angularis</name>
    <dbReference type="NCBI Taxonomy" id="3914"/>
    <lineage>
        <taxon>Eukaryota</taxon>
        <taxon>Viridiplantae</taxon>
        <taxon>Streptophyta</taxon>
        <taxon>Embryophyta</taxon>
        <taxon>Tracheophyta</taxon>
        <taxon>Spermatophyta</taxon>
        <taxon>Magnoliopsida</taxon>
        <taxon>eudicotyledons</taxon>
        <taxon>Gunneridae</taxon>
        <taxon>Pentapetalae</taxon>
        <taxon>rosids</taxon>
        <taxon>fabids</taxon>
        <taxon>Fabales</taxon>
        <taxon>Fabaceae</taxon>
        <taxon>Papilionoideae</taxon>
        <taxon>50 kb inversion clade</taxon>
        <taxon>NPAAA clade</taxon>
        <taxon>indigoferoid/millettioid clade</taxon>
        <taxon>Phaseoleae</taxon>
        <taxon>Vigna</taxon>
    </lineage>
</organism>
<protein>
    <recommendedName>
        <fullName evidence="9">Transcriptional factor DELLA N-terminal domain-containing protein</fullName>
    </recommendedName>
</protein>
<dbReference type="STRING" id="3914.A0A0L9VIY3"/>
<comment type="subunit">
    <text evidence="8">May be a homodimer.</text>
</comment>
<evidence type="ECO:0000256" key="1">
    <source>
        <dbReference type="ARBA" id="ARBA00004123"/>
    </source>
</evidence>
<proteinExistence type="inferred from homology"/>
<keyword evidence="6" id="KW-0804">Transcription</keyword>